<evidence type="ECO:0000256" key="1">
    <source>
        <dbReference type="ARBA" id="ARBA00004418"/>
    </source>
</evidence>
<reference evidence="5 6" key="1">
    <citation type="submission" date="2020-04" db="EMBL/GenBank/DDBJ databases">
        <authorList>
            <person name="Basu S."/>
            <person name="Maruthanayagam V."/>
            <person name="Chakraborty S."/>
            <person name="Pramanik A."/>
            <person name="Mukherjee J."/>
            <person name="Brink B."/>
        </authorList>
    </citation>
    <scope>NUCLEOTIDE SEQUENCE [LARGE SCALE GENOMIC DNA]</scope>
    <source>
        <strain evidence="5 6">AP17</strain>
    </source>
</reference>
<dbReference type="EMBL" id="CP051167">
    <property type="protein sequence ID" value="QIZ72793.1"/>
    <property type="molecule type" value="Genomic_DNA"/>
</dbReference>
<dbReference type="GO" id="GO:0042597">
    <property type="term" value="C:periplasmic space"/>
    <property type="evidence" value="ECO:0007669"/>
    <property type="project" value="UniProtKB-SubCell"/>
</dbReference>
<dbReference type="AlphaFoldDB" id="A0A6H1U436"/>
<evidence type="ECO:0000259" key="4">
    <source>
        <dbReference type="Pfam" id="PF09084"/>
    </source>
</evidence>
<dbReference type="InterPro" id="IPR015168">
    <property type="entry name" value="SsuA/THI5"/>
</dbReference>
<dbReference type="PANTHER" id="PTHR30024">
    <property type="entry name" value="ALIPHATIC SULFONATES-BINDING PROTEIN-RELATED"/>
    <property type="match status" value="1"/>
</dbReference>
<dbReference type="Pfam" id="PF09084">
    <property type="entry name" value="NMT1"/>
    <property type="match status" value="1"/>
</dbReference>
<organism evidence="5 6">
    <name type="scientific">Oxynema aestuarii AP17</name>
    <dbReference type="NCBI Taxonomy" id="2064643"/>
    <lineage>
        <taxon>Bacteria</taxon>
        <taxon>Bacillati</taxon>
        <taxon>Cyanobacteriota</taxon>
        <taxon>Cyanophyceae</taxon>
        <taxon>Oscillatoriophycideae</taxon>
        <taxon>Oscillatoriales</taxon>
        <taxon>Oscillatoriaceae</taxon>
        <taxon>Oxynema</taxon>
        <taxon>Oxynema aestuarii</taxon>
    </lineage>
</organism>
<keyword evidence="3" id="KW-0732">Signal</keyword>
<sequence>MQKFNHDRFGSSWAFLRNFNFKLRVKRRKFPLLLSILTLFCVIALNACLGSPQGELTPLRMGITPWPGFDIAIYGKEAGLFQQRGLDVEFVRFDNQQDSSRAVMRNQLDLAFASLWDVMQVDPTSDRPEFVMVTNVSQGSDGVVAKPGIESAKQLRGKKIGCKLGTVNHLILLEALQSNGIEPNAVEIADLPNEVAARQLKEGTLDAAVLWEPDLTAIAREIQGKVVFTTAEVDSLVIDGVIARSSFVAERERALQQFILAWFDIMNAVETQPDRVFEFVGEQLGQTGESFAQDYSGLQKGDRDLNRRMFATNGRLQEAVGKIAELLKADPRHGKSIREDIQLNATSVNAAIEAWES</sequence>
<dbReference type="RefSeq" id="WP_168570940.1">
    <property type="nucleotide sequence ID" value="NZ_CP051167.1"/>
</dbReference>
<gene>
    <name evidence="5" type="ORF">HCG48_21140</name>
</gene>
<keyword evidence="6" id="KW-1185">Reference proteome</keyword>
<dbReference type="PANTHER" id="PTHR30024:SF47">
    <property type="entry name" value="TAURINE-BINDING PERIPLASMIC PROTEIN"/>
    <property type="match status" value="1"/>
</dbReference>
<evidence type="ECO:0000256" key="3">
    <source>
        <dbReference type="ARBA" id="ARBA00022729"/>
    </source>
</evidence>
<feature type="domain" description="SsuA/THI5-like" evidence="4">
    <location>
        <begin position="71"/>
        <end position="262"/>
    </location>
</feature>
<protein>
    <submittedName>
        <fullName evidence="5">ABC transporter substrate-binding protein</fullName>
    </submittedName>
</protein>
<comment type="similarity">
    <text evidence="2">Belongs to the bacterial solute-binding protein SsuA/TauA family.</text>
</comment>
<proteinExistence type="inferred from homology"/>
<name>A0A6H1U436_9CYAN</name>
<evidence type="ECO:0000313" key="5">
    <source>
        <dbReference type="EMBL" id="QIZ72793.1"/>
    </source>
</evidence>
<evidence type="ECO:0000256" key="2">
    <source>
        <dbReference type="ARBA" id="ARBA00010742"/>
    </source>
</evidence>
<dbReference type="Proteomes" id="UP000500857">
    <property type="component" value="Chromosome"/>
</dbReference>
<dbReference type="Gene3D" id="3.40.190.10">
    <property type="entry name" value="Periplasmic binding protein-like II"/>
    <property type="match status" value="2"/>
</dbReference>
<dbReference type="SUPFAM" id="SSF53850">
    <property type="entry name" value="Periplasmic binding protein-like II"/>
    <property type="match status" value="1"/>
</dbReference>
<dbReference type="KEGG" id="oxy:HCG48_21140"/>
<evidence type="ECO:0000313" key="6">
    <source>
        <dbReference type="Proteomes" id="UP000500857"/>
    </source>
</evidence>
<accession>A0A6H1U436</accession>
<comment type="subcellular location">
    <subcellularLocation>
        <location evidence="1">Periplasm</location>
    </subcellularLocation>
</comment>